<feature type="transmembrane region" description="Helical" evidence="2">
    <location>
        <begin position="108"/>
        <end position="129"/>
    </location>
</feature>
<name>K8ECF5_9CHLO</name>
<feature type="compositionally biased region" description="Low complexity" evidence="1">
    <location>
        <begin position="1"/>
        <end position="12"/>
    </location>
</feature>
<dbReference type="EMBL" id="FO082276">
    <property type="protein sequence ID" value="CCO15619.1"/>
    <property type="molecule type" value="Genomic_DNA"/>
</dbReference>
<dbReference type="Proteomes" id="UP000198341">
    <property type="component" value="Chromosome 3"/>
</dbReference>
<dbReference type="KEGG" id="bpg:Bathy03g04000"/>
<feature type="transmembrane region" description="Helical" evidence="2">
    <location>
        <begin position="141"/>
        <end position="161"/>
    </location>
</feature>
<organism evidence="3 4">
    <name type="scientific">Bathycoccus prasinos</name>
    <dbReference type="NCBI Taxonomy" id="41875"/>
    <lineage>
        <taxon>Eukaryota</taxon>
        <taxon>Viridiplantae</taxon>
        <taxon>Chlorophyta</taxon>
        <taxon>Mamiellophyceae</taxon>
        <taxon>Mamiellales</taxon>
        <taxon>Bathycoccaceae</taxon>
        <taxon>Bathycoccus</taxon>
    </lineage>
</organism>
<dbReference type="AlphaFoldDB" id="K8ECF5"/>
<feature type="region of interest" description="Disordered" evidence="1">
    <location>
        <begin position="1"/>
        <end position="30"/>
    </location>
</feature>
<dbReference type="GeneID" id="19016937"/>
<gene>
    <name evidence="3" type="ORF">Bathy03g04000</name>
</gene>
<feature type="compositionally biased region" description="Basic and acidic residues" evidence="1">
    <location>
        <begin position="189"/>
        <end position="202"/>
    </location>
</feature>
<keyword evidence="2" id="KW-0472">Membrane</keyword>
<keyword evidence="4" id="KW-1185">Reference proteome</keyword>
<evidence type="ECO:0000256" key="1">
    <source>
        <dbReference type="SAM" id="MobiDB-lite"/>
    </source>
</evidence>
<reference evidence="3 4" key="1">
    <citation type="submission" date="2011-10" db="EMBL/GenBank/DDBJ databases">
        <authorList>
            <person name="Genoscope - CEA"/>
        </authorList>
    </citation>
    <scope>NUCLEOTIDE SEQUENCE [LARGE SCALE GENOMIC DNA]</scope>
    <source>
        <strain evidence="3 4">RCC 1105</strain>
    </source>
</reference>
<dbReference type="RefSeq" id="XP_007514182.1">
    <property type="nucleotide sequence ID" value="XM_007514120.1"/>
</dbReference>
<evidence type="ECO:0000313" key="4">
    <source>
        <dbReference type="Proteomes" id="UP000198341"/>
    </source>
</evidence>
<proteinExistence type="predicted"/>
<keyword evidence="2" id="KW-1133">Transmembrane helix</keyword>
<evidence type="ECO:0000313" key="3">
    <source>
        <dbReference type="EMBL" id="CCO15619.1"/>
    </source>
</evidence>
<feature type="transmembrane region" description="Helical" evidence="2">
    <location>
        <begin position="250"/>
        <end position="268"/>
    </location>
</feature>
<feature type="transmembrane region" description="Helical" evidence="2">
    <location>
        <begin position="71"/>
        <end position="88"/>
    </location>
</feature>
<accession>K8ECF5</accession>
<feature type="region of interest" description="Disordered" evidence="1">
    <location>
        <begin position="189"/>
        <end position="225"/>
    </location>
</feature>
<keyword evidence="2" id="KW-0812">Transmembrane</keyword>
<sequence length="367" mass="40988">MSPSPSSAGAASTQNDDDLEFGGGKPKTRTTTITKRRRLTSLKASIRNSLSNQLSIFTSKKHLRLRKQGELFTQIVFLVYVTSCVMLVGKENVENISACGYNSVVPWYVGILFYASATASNHSCLWYVVRSVRADENTRRATMRMVFGMISVVSLYLTMYFPRCFWQCHQTSVWMWAISTSALMTMRGEETEDAKKSSETRTKSSKNGSKADAREGGENEGDDDTTIAENNIGLKLLAQHHALTKPPVKMYLYPFLWFSGFLICVALYYENNYYFFFGESMASMAYSAWVMSKHLGSTEGGGGAGGEKSSGTSGSKLWPPRNYGLREYLCDASVGCFLYYLCEVINRPRMCPRGKIFAGPSLLPFFI</sequence>
<evidence type="ECO:0000256" key="2">
    <source>
        <dbReference type="SAM" id="Phobius"/>
    </source>
</evidence>
<protein>
    <submittedName>
        <fullName evidence="3">Uncharacterized protein</fullName>
    </submittedName>
</protein>